<evidence type="ECO:0000313" key="2">
    <source>
        <dbReference type="Proteomes" id="UP001057402"/>
    </source>
</evidence>
<reference evidence="2" key="1">
    <citation type="journal article" date="2023" name="Front. Plant Sci.">
        <title>Chromosomal-level genome assembly of Melastoma candidum provides insights into trichome evolution.</title>
        <authorList>
            <person name="Zhong Y."/>
            <person name="Wu W."/>
            <person name="Sun C."/>
            <person name="Zou P."/>
            <person name="Liu Y."/>
            <person name="Dai S."/>
            <person name="Zhou R."/>
        </authorList>
    </citation>
    <scope>NUCLEOTIDE SEQUENCE [LARGE SCALE GENOMIC DNA]</scope>
</reference>
<protein>
    <submittedName>
        <fullName evidence="1">Uncharacterized protein</fullName>
    </submittedName>
</protein>
<keyword evidence="2" id="KW-1185">Reference proteome</keyword>
<proteinExistence type="predicted"/>
<organism evidence="1 2">
    <name type="scientific">Melastoma candidum</name>
    <dbReference type="NCBI Taxonomy" id="119954"/>
    <lineage>
        <taxon>Eukaryota</taxon>
        <taxon>Viridiplantae</taxon>
        <taxon>Streptophyta</taxon>
        <taxon>Embryophyta</taxon>
        <taxon>Tracheophyta</taxon>
        <taxon>Spermatophyta</taxon>
        <taxon>Magnoliopsida</taxon>
        <taxon>eudicotyledons</taxon>
        <taxon>Gunneridae</taxon>
        <taxon>Pentapetalae</taxon>
        <taxon>rosids</taxon>
        <taxon>malvids</taxon>
        <taxon>Myrtales</taxon>
        <taxon>Melastomataceae</taxon>
        <taxon>Melastomatoideae</taxon>
        <taxon>Melastomateae</taxon>
        <taxon>Melastoma</taxon>
    </lineage>
</organism>
<comment type="caution">
    <text evidence="1">The sequence shown here is derived from an EMBL/GenBank/DDBJ whole genome shotgun (WGS) entry which is preliminary data.</text>
</comment>
<sequence length="269" mass="29405">MSPTVEMENPSPLPPGCRFRPSDHQLLSYYLAPKNSDPGGCSHLIIGEIDFYDLGPSQLPDSAGFCFGRMGGRRHWFCFARRYGNRMGKSRAVRGRGWWRRNGKPRDVVVGGNVLGTRTAFVFHEMGGSGNAVRTNWVLHEYTLADSGEAPFVLCRVFRKRQAKNPTGGLNALELSHDNVQIDGDSCLIPAGGDPNPICPIVELNIHIINGPSAPEIEPIVLARSPEIILSDGPGTNDLAAHEIISILEENFLELNDLVDPLPGTLVDD</sequence>
<evidence type="ECO:0000313" key="1">
    <source>
        <dbReference type="EMBL" id="KAI4321512.1"/>
    </source>
</evidence>
<gene>
    <name evidence="1" type="ORF">MLD38_034882</name>
</gene>
<dbReference type="EMBL" id="CM042889">
    <property type="protein sequence ID" value="KAI4321512.1"/>
    <property type="molecule type" value="Genomic_DNA"/>
</dbReference>
<dbReference type="Proteomes" id="UP001057402">
    <property type="component" value="Chromosome 10"/>
</dbReference>
<name>A0ACB9MDA9_9MYRT</name>
<accession>A0ACB9MDA9</accession>